<accession>A0A2Y8ZUR8</accession>
<dbReference type="InterPro" id="IPR002711">
    <property type="entry name" value="HNH"/>
</dbReference>
<evidence type="ECO:0000256" key="1">
    <source>
        <dbReference type="ARBA" id="ARBA00023450"/>
    </source>
</evidence>
<proteinExistence type="inferred from homology"/>
<keyword evidence="4" id="KW-1185">Reference proteome</keyword>
<keyword evidence="3" id="KW-0378">Hydrolase</keyword>
<name>A0A2Y8ZUR8_9MICO</name>
<dbReference type="EMBL" id="UESZ01000001">
    <property type="protein sequence ID" value="SSA35246.1"/>
    <property type="molecule type" value="Genomic_DNA"/>
</dbReference>
<comment type="similarity">
    <text evidence="1">Belongs to the Rv1128c/1148c/1588c/1702c/1945/3466 family.</text>
</comment>
<feature type="domain" description="HNH nuclease" evidence="2">
    <location>
        <begin position="403"/>
        <end position="456"/>
    </location>
</feature>
<dbReference type="GO" id="GO:0003676">
    <property type="term" value="F:nucleic acid binding"/>
    <property type="evidence" value="ECO:0007669"/>
    <property type="project" value="InterPro"/>
</dbReference>
<gene>
    <name evidence="3" type="ORF">SAMN04489750_2597</name>
</gene>
<dbReference type="InterPro" id="IPR003870">
    <property type="entry name" value="DUF222"/>
</dbReference>
<dbReference type="SMART" id="SM00507">
    <property type="entry name" value="HNHc"/>
    <property type="match status" value="1"/>
</dbReference>
<dbReference type="RefSeq" id="WP_146202578.1">
    <property type="nucleotide sequence ID" value="NZ_QGDN01000001.1"/>
</dbReference>
<dbReference type="GO" id="GO:0004519">
    <property type="term" value="F:endonuclease activity"/>
    <property type="evidence" value="ECO:0007669"/>
    <property type="project" value="UniProtKB-KW"/>
</dbReference>
<protein>
    <submittedName>
        <fullName evidence="3">HNH endonuclease</fullName>
    </submittedName>
</protein>
<evidence type="ECO:0000313" key="4">
    <source>
        <dbReference type="Proteomes" id="UP000250028"/>
    </source>
</evidence>
<keyword evidence="3" id="KW-0540">Nuclease</keyword>
<dbReference type="CDD" id="cd00085">
    <property type="entry name" value="HNHc"/>
    <property type="match status" value="1"/>
</dbReference>
<keyword evidence="3" id="KW-0255">Endonuclease</keyword>
<dbReference type="Proteomes" id="UP000250028">
    <property type="component" value="Unassembled WGS sequence"/>
</dbReference>
<dbReference type="Pfam" id="PF02720">
    <property type="entry name" value="DUF222"/>
    <property type="match status" value="1"/>
</dbReference>
<dbReference type="OrthoDB" id="3634417at2"/>
<evidence type="ECO:0000259" key="2">
    <source>
        <dbReference type="SMART" id="SM00507"/>
    </source>
</evidence>
<dbReference type="AlphaFoldDB" id="A0A2Y8ZUR8"/>
<dbReference type="GO" id="GO:0008270">
    <property type="term" value="F:zinc ion binding"/>
    <property type="evidence" value="ECO:0007669"/>
    <property type="project" value="InterPro"/>
</dbReference>
<evidence type="ECO:0000313" key="3">
    <source>
        <dbReference type="EMBL" id="SSA35246.1"/>
    </source>
</evidence>
<dbReference type="Pfam" id="PF01844">
    <property type="entry name" value="HNH"/>
    <property type="match status" value="1"/>
</dbReference>
<reference evidence="4" key="1">
    <citation type="submission" date="2016-10" db="EMBL/GenBank/DDBJ databases">
        <authorList>
            <person name="Varghese N."/>
            <person name="Submissions S."/>
        </authorList>
    </citation>
    <scope>NUCLEOTIDE SEQUENCE [LARGE SCALE GENOMIC DNA]</scope>
    <source>
        <strain evidence="4">DSM 22951</strain>
    </source>
</reference>
<sequence>MKTIESVDAVAVSAAPSADATLAGLVTELHSALDRLIAFGEWEQVSQTSALAASGRLGSAKARIESAMVNAADRVRAVTTAAGGSPGAVGSMLAGQFGGDRREGNALLYLGKQLADAPATSDSLAAGRVSKEQARVIARGLAALPPSVSEADRTRAERELLAAAPKMPLPDLSRRATRMREAFESVHDADAHENDQLVAQEQSAWEQSAFWMKEFKPGLFKGGFLLPEVQAQMLQAAVEAISAPRRFHLMDAGPPGSSEQTTPRPPDWAAVDVGAAPGAAPVAGWAPTLAQVEADLDAADAAEAGGLPLDKQHREGRALAQLCEHLPTDKLPGAGGVSAILTVNFDFETLAQGVRAATLSTGSRMSAGEVRRLACNAGLIPQVFDGASVPLDLGRSKRTFTIHQRRAIENRDGGCAMPGCDRPPGWCEGHHWRKPWAAGGTTNLDDLALLCGSDHRRVHAEGIPIRLRNGRLEFYIRPPEGGEKRWLSNRRFRMPPNAH</sequence>
<organism evidence="3 4">
    <name type="scientific">Branchiibius hedensis</name>
    <dbReference type="NCBI Taxonomy" id="672460"/>
    <lineage>
        <taxon>Bacteria</taxon>
        <taxon>Bacillati</taxon>
        <taxon>Actinomycetota</taxon>
        <taxon>Actinomycetes</taxon>
        <taxon>Micrococcales</taxon>
        <taxon>Dermacoccaceae</taxon>
        <taxon>Branchiibius</taxon>
    </lineage>
</organism>
<dbReference type="InterPro" id="IPR003615">
    <property type="entry name" value="HNH_nuc"/>
</dbReference>